<keyword evidence="2" id="KW-1185">Reference proteome</keyword>
<evidence type="ECO:0000313" key="1">
    <source>
        <dbReference type="EMBL" id="KAF5742266.1"/>
    </source>
</evidence>
<dbReference type="AlphaFoldDB" id="A0A7J7D884"/>
<dbReference type="Proteomes" id="UP000593562">
    <property type="component" value="Unassembled WGS sequence"/>
</dbReference>
<proteinExistence type="predicted"/>
<name>A0A7J7D884_TRIWF</name>
<reference evidence="1 2" key="1">
    <citation type="journal article" date="2020" name="Nat. Commun.">
        <title>Genome of Tripterygium wilfordii and identification of cytochrome P450 involved in triptolide biosynthesis.</title>
        <authorList>
            <person name="Tu L."/>
            <person name="Su P."/>
            <person name="Zhang Z."/>
            <person name="Gao L."/>
            <person name="Wang J."/>
            <person name="Hu T."/>
            <person name="Zhou J."/>
            <person name="Zhang Y."/>
            <person name="Zhao Y."/>
            <person name="Liu Y."/>
            <person name="Song Y."/>
            <person name="Tong Y."/>
            <person name="Lu Y."/>
            <person name="Yang J."/>
            <person name="Xu C."/>
            <person name="Jia M."/>
            <person name="Peters R.J."/>
            <person name="Huang L."/>
            <person name="Gao W."/>
        </authorList>
    </citation>
    <scope>NUCLEOTIDE SEQUENCE [LARGE SCALE GENOMIC DNA]</scope>
    <source>
        <strain evidence="2">cv. XIE 37</strain>
        <tissue evidence="1">Leaf</tissue>
    </source>
</reference>
<protein>
    <submittedName>
        <fullName evidence="1">Uncharacterized protein</fullName>
    </submittedName>
</protein>
<dbReference type="EMBL" id="JAAARO010000009">
    <property type="protein sequence ID" value="KAF5742266.1"/>
    <property type="molecule type" value="Genomic_DNA"/>
</dbReference>
<gene>
    <name evidence="1" type="ORF">HS088_TW09G00310</name>
</gene>
<sequence length="112" mass="12368">MCFFIPFWCSSCCEICPVHIIEGWDRLDPGPPIDCWPTNSWQYLIWKLCGSCTGPALIVFLSGTQKGSTGKKCDALIFEFCVPSAWFFMYNRLTIGGAVIKAFPGLSAGSLT</sequence>
<evidence type="ECO:0000313" key="2">
    <source>
        <dbReference type="Proteomes" id="UP000593562"/>
    </source>
</evidence>
<organism evidence="1 2">
    <name type="scientific">Tripterygium wilfordii</name>
    <name type="common">Thunder God vine</name>
    <dbReference type="NCBI Taxonomy" id="458696"/>
    <lineage>
        <taxon>Eukaryota</taxon>
        <taxon>Viridiplantae</taxon>
        <taxon>Streptophyta</taxon>
        <taxon>Embryophyta</taxon>
        <taxon>Tracheophyta</taxon>
        <taxon>Spermatophyta</taxon>
        <taxon>Magnoliopsida</taxon>
        <taxon>eudicotyledons</taxon>
        <taxon>Gunneridae</taxon>
        <taxon>Pentapetalae</taxon>
        <taxon>rosids</taxon>
        <taxon>fabids</taxon>
        <taxon>Celastrales</taxon>
        <taxon>Celastraceae</taxon>
        <taxon>Tripterygium</taxon>
    </lineage>
</organism>
<dbReference type="InParanoid" id="A0A7J7D884"/>
<comment type="caution">
    <text evidence="1">The sequence shown here is derived from an EMBL/GenBank/DDBJ whole genome shotgun (WGS) entry which is preliminary data.</text>
</comment>
<accession>A0A7J7D884</accession>